<dbReference type="KEGG" id="rsi:Runsl_5941"/>
<dbReference type="Proteomes" id="UP000000493">
    <property type="component" value="Plasmid pRUNSL02"/>
</dbReference>
<keyword evidence="1" id="KW-0732">Signal</keyword>
<evidence type="ECO:0008006" key="4">
    <source>
        <dbReference type="Google" id="ProtNLM"/>
    </source>
</evidence>
<reference evidence="2 3" key="2">
    <citation type="journal article" date="2012" name="Stand. Genomic Sci.">
        <title>Complete genome sequence of the aquatic bacterium Runella slithyformis type strain (LSU 4(T)).</title>
        <authorList>
            <person name="Copeland A."/>
            <person name="Zhang X."/>
            <person name="Misra M."/>
            <person name="Lapidus A."/>
            <person name="Nolan M."/>
            <person name="Lucas S."/>
            <person name="Deshpande S."/>
            <person name="Cheng J.F."/>
            <person name="Tapia R."/>
            <person name="Goodwin L.A."/>
            <person name="Pitluck S."/>
            <person name="Liolios K."/>
            <person name="Pagani I."/>
            <person name="Ivanova N."/>
            <person name="Mikhailova N."/>
            <person name="Pati A."/>
            <person name="Chen A."/>
            <person name="Palaniappan K."/>
            <person name="Land M."/>
            <person name="Hauser L."/>
            <person name="Pan C."/>
            <person name="Jeffries C.D."/>
            <person name="Detter J.C."/>
            <person name="Brambilla E.M."/>
            <person name="Rohde M."/>
            <person name="Djao O.D."/>
            <person name="Goker M."/>
            <person name="Sikorski J."/>
            <person name="Tindall B.J."/>
            <person name="Woyke T."/>
            <person name="Bristow J."/>
            <person name="Eisen J.A."/>
            <person name="Markowitz V."/>
            <person name="Hugenholtz P."/>
            <person name="Kyrpides N.C."/>
            <person name="Klenk H.P."/>
            <person name="Mavromatis K."/>
        </authorList>
    </citation>
    <scope>NUCLEOTIDE SEQUENCE [LARGE SCALE GENOMIC DNA]</scope>
    <source>
        <strain evidence="3">ATCC 29530 / DSM 19594 / LMG 11500 / NCIMB 11436 / LSU 4</strain>
    </source>
</reference>
<feature type="chain" id="PRO_5031102805" description="WG repeat-containing protein" evidence="1">
    <location>
        <begin position="26"/>
        <end position="155"/>
    </location>
</feature>
<geneLocation type="plasmid" evidence="2 3">
    <name>pRUNSL02</name>
</geneLocation>
<evidence type="ECO:0000256" key="1">
    <source>
        <dbReference type="SAM" id="SignalP"/>
    </source>
</evidence>
<organism evidence="2 3">
    <name type="scientific">Runella slithyformis (strain ATCC 29530 / DSM 19594 / LMG 11500 / NCIMB 11436 / LSU 4)</name>
    <dbReference type="NCBI Taxonomy" id="761193"/>
    <lineage>
        <taxon>Bacteria</taxon>
        <taxon>Pseudomonadati</taxon>
        <taxon>Bacteroidota</taxon>
        <taxon>Cytophagia</taxon>
        <taxon>Cytophagales</taxon>
        <taxon>Spirosomataceae</taxon>
        <taxon>Runella</taxon>
    </lineage>
</organism>
<reference evidence="3" key="1">
    <citation type="submission" date="2011-06" db="EMBL/GenBank/DDBJ databases">
        <title>The complete genome of plasmid 2 of Runella slithyformis DSM 19594.</title>
        <authorList>
            <consortium name="US DOE Joint Genome Institute (JGI-PGF)"/>
            <person name="Lucas S."/>
            <person name="Han J."/>
            <person name="Lapidus A."/>
            <person name="Bruce D."/>
            <person name="Goodwin L."/>
            <person name="Pitluck S."/>
            <person name="Peters L."/>
            <person name="Kyrpides N."/>
            <person name="Mavromatis K."/>
            <person name="Ivanova N."/>
            <person name="Ovchinnikova G."/>
            <person name="Zhang X."/>
            <person name="Misra M."/>
            <person name="Detter J.C."/>
            <person name="Tapia R."/>
            <person name="Han C."/>
            <person name="Land M."/>
            <person name="Hauser L."/>
            <person name="Markowitz V."/>
            <person name="Cheng J.-F."/>
            <person name="Hugenholtz P."/>
            <person name="Woyke T."/>
            <person name="Wu D."/>
            <person name="Tindall B."/>
            <person name="Faehrich R."/>
            <person name="Brambilla E."/>
            <person name="Klenk H.-P."/>
            <person name="Eisen J.A."/>
        </authorList>
    </citation>
    <scope>NUCLEOTIDE SEQUENCE [LARGE SCALE GENOMIC DNA]</scope>
    <source>
        <strain evidence="3">ATCC 29530 / DSM 19594 / LMG 11500 / NCIMB 11436 / LSU 4</strain>
        <plasmid evidence="3">pRUNSL02</plasmid>
    </source>
</reference>
<keyword evidence="2" id="KW-0614">Plasmid</keyword>
<gene>
    <name evidence="2" type="ordered locus">Runsl_5941</name>
</gene>
<keyword evidence="3" id="KW-1185">Reference proteome</keyword>
<evidence type="ECO:0000313" key="2">
    <source>
        <dbReference type="EMBL" id="AEI52077.1"/>
    </source>
</evidence>
<protein>
    <recommendedName>
        <fullName evidence="4">WG repeat-containing protein</fullName>
    </recommendedName>
</protein>
<dbReference type="EMBL" id="CP002861">
    <property type="protein sequence ID" value="AEI52077.1"/>
    <property type="molecule type" value="Genomic_DNA"/>
</dbReference>
<feature type="signal peptide" evidence="1">
    <location>
        <begin position="1"/>
        <end position="25"/>
    </location>
</feature>
<proteinExistence type="predicted"/>
<accession>A0A7U3ZRK3</accession>
<dbReference type="AlphaFoldDB" id="A0A7U3ZRK3"/>
<name>A0A7U3ZRK3_RUNSL</name>
<dbReference type="RefSeq" id="WP_013931259.1">
    <property type="nucleotide sequence ID" value="NC_015704.1"/>
</dbReference>
<evidence type="ECO:0000313" key="3">
    <source>
        <dbReference type="Proteomes" id="UP000000493"/>
    </source>
</evidence>
<sequence length="155" mass="16787">MKTNQLFRIGAFIALLSIVSSFAFAQSDYKHPFSIGKDGKVVDSKGTSVGLVTKDQIIKDHDGHKIAFVDGEGNLIDAKTNKKMGRMGKDGKTYYNAQGQLLFTIKDNPDETCDIVDAKGKVIGNVHDSLKGVACAIHCFQNGMGKKADGSHMKH</sequence>